<dbReference type="InterPro" id="IPR009725">
    <property type="entry name" value="3_dmu_93_MTrfase"/>
</dbReference>
<evidence type="ECO:0000259" key="1">
    <source>
        <dbReference type="Pfam" id="PF06983"/>
    </source>
</evidence>
<dbReference type="EMBL" id="CP054139">
    <property type="protein sequence ID" value="QKJ30690.1"/>
    <property type="molecule type" value="Genomic_DNA"/>
</dbReference>
<dbReference type="RefSeq" id="WP_173415363.1">
    <property type="nucleotide sequence ID" value="NZ_CP054139.1"/>
</dbReference>
<dbReference type="AlphaFoldDB" id="A0A7D4QKR8"/>
<evidence type="ECO:0000313" key="2">
    <source>
        <dbReference type="EMBL" id="QKJ30690.1"/>
    </source>
</evidence>
<dbReference type="PIRSF" id="PIRSF021700">
    <property type="entry name" value="3_dmu_93_MTrfase"/>
    <property type="match status" value="1"/>
</dbReference>
<evidence type="ECO:0000313" key="3">
    <source>
        <dbReference type="Proteomes" id="UP000505355"/>
    </source>
</evidence>
<dbReference type="CDD" id="cd06588">
    <property type="entry name" value="PhnB_like"/>
    <property type="match status" value="1"/>
</dbReference>
<dbReference type="InterPro" id="IPR028973">
    <property type="entry name" value="PhnB-like"/>
</dbReference>
<feature type="domain" description="PhnB-like" evidence="1">
    <location>
        <begin position="4"/>
        <end position="116"/>
    </location>
</feature>
<dbReference type="PANTHER" id="PTHR33990">
    <property type="entry name" value="PROTEIN YJDN-RELATED"/>
    <property type="match status" value="1"/>
</dbReference>
<organism evidence="2 3">
    <name type="scientific">Mucilaginibacter mali</name>
    <dbReference type="NCBI Taxonomy" id="2740462"/>
    <lineage>
        <taxon>Bacteria</taxon>
        <taxon>Pseudomonadati</taxon>
        <taxon>Bacteroidota</taxon>
        <taxon>Sphingobacteriia</taxon>
        <taxon>Sphingobacteriales</taxon>
        <taxon>Sphingobacteriaceae</taxon>
        <taxon>Mucilaginibacter</taxon>
    </lineage>
</organism>
<dbReference type="PANTHER" id="PTHR33990:SF2">
    <property type="entry name" value="PHNB-LIKE DOMAIN-CONTAINING PROTEIN"/>
    <property type="match status" value="1"/>
</dbReference>
<name>A0A7D4QKR8_9SPHI</name>
<gene>
    <name evidence="2" type="ORF">HQ865_13310</name>
</gene>
<keyword evidence="3" id="KW-1185">Reference proteome</keyword>
<dbReference type="Proteomes" id="UP000505355">
    <property type="component" value="Chromosome"/>
</dbReference>
<reference evidence="2 3" key="1">
    <citation type="submission" date="2020-05" db="EMBL/GenBank/DDBJ databases">
        <title>Mucilaginibacter mali sp. nov.</title>
        <authorList>
            <person name="Kim H.S."/>
            <person name="Lee K.C."/>
            <person name="Suh M.K."/>
            <person name="Kim J.-S."/>
            <person name="Han K.-I."/>
            <person name="Eom M.K."/>
            <person name="Shin Y.K."/>
            <person name="Lee J.-S."/>
        </authorList>
    </citation>
    <scope>NUCLEOTIDE SEQUENCE [LARGE SCALE GENOMIC DNA]</scope>
    <source>
        <strain evidence="2 3">G2-14</strain>
    </source>
</reference>
<dbReference type="Pfam" id="PF06983">
    <property type="entry name" value="3-dmu-9_3-mt"/>
    <property type="match status" value="1"/>
</dbReference>
<dbReference type="SUPFAM" id="SSF54593">
    <property type="entry name" value="Glyoxalase/Bleomycin resistance protein/Dihydroxybiphenyl dioxygenase"/>
    <property type="match status" value="1"/>
</dbReference>
<accession>A0A7D4QKR8</accession>
<dbReference type="InterPro" id="IPR029068">
    <property type="entry name" value="Glyas_Bleomycin-R_OHBP_Dase"/>
</dbReference>
<protein>
    <submittedName>
        <fullName evidence="2">VOC family protein</fullName>
    </submittedName>
</protein>
<proteinExistence type="predicted"/>
<dbReference type="Gene3D" id="3.10.180.10">
    <property type="entry name" value="2,3-Dihydroxybiphenyl 1,2-Dioxygenase, domain 1"/>
    <property type="match status" value="1"/>
</dbReference>
<sequence length="158" mass="17632">MKAKITPFLLFKDEAEAAANFYVSVFNGKLLKVDTYPEGTPMPAGTVLTATFEILGMTMTALNWGMEAKYLETISFAIEPETQEEVDYYWNALIADSGEEGPCSWLKDKYGVSWQVAPEILPRLMSDPDPKKASAVMQAMMKMKKIIIKDIQAAYDNA</sequence>
<dbReference type="KEGG" id="mmab:HQ865_13310"/>